<dbReference type="Proteomes" id="UP000749559">
    <property type="component" value="Unassembled WGS sequence"/>
</dbReference>
<reference evidence="4" key="1">
    <citation type="submission" date="2022-03" db="EMBL/GenBank/DDBJ databases">
        <authorList>
            <person name="Martin C."/>
        </authorList>
    </citation>
    <scope>NUCLEOTIDE SEQUENCE</scope>
</reference>
<dbReference type="SMART" id="SM00409">
    <property type="entry name" value="IG"/>
    <property type="match status" value="1"/>
</dbReference>
<dbReference type="Gene3D" id="2.10.25.10">
    <property type="entry name" value="Laminin"/>
    <property type="match status" value="1"/>
</dbReference>
<dbReference type="PROSITE" id="PS50835">
    <property type="entry name" value="IG_LIKE"/>
    <property type="match status" value="1"/>
</dbReference>
<evidence type="ECO:0000256" key="2">
    <source>
        <dbReference type="ARBA" id="ARBA00023319"/>
    </source>
</evidence>
<evidence type="ECO:0000256" key="1">
    <source>
        <dbReference type="ARBA" id="ARBA00023157"/>
    </source>
</evidence>
<keyword evidence="5" id="KW-1185">Reference proteome</keyword>
<organism evidence="4 5">
    <name type="scientific">Owenia fusiformis</name>
    <name type="common">Polychaete worm</name>
    <dbReference type="NCBI Taxonomy" id="6347"/>
    <lineage>
        <taxon>Eukaryota</taxon>
        <taxon>Metazoa</taxon>
        <taxon>Spiralia</taxon>
        <taxon>Lophotrochozoa</taxon>
        <taxon>Annelida</taxon>
        <taxon>Polychaeta</taxon>
        <taxon>Sedentaria</taxon>
        <taxon>Canalipalpata</taxon>
        <taxon>Sabellida</taxon>
        <taxon>Oweniida</taxon>
        <taxon>Oweniidae</taxon>
        <taxon>Owenia</taxon>
    </lineage>
</organism>
<feature type="disulfide bond" evidence="3">
    <location>
        <begin position="459"/>
        <end position="468"/>
    </location>
</feature>
<dbReference type="PANTHER" id="PTHR10075:SF101">
    <property type="entry name" value="ZWEI IG DOMAIN PROTEIN ZIG-3"/>
    <property type="match status" value="1"/>
</dbReference>
<dbReference type="SMART" id="SM00181">
    <property type="entry name" value="EGF"/>
    <property type="match status" value="3"/>
</dbReference>
<dbReference type="OrthoDB" id="10045365at2759"/>
<dbReference type="PROSITE" id="PS00022">
    <property type="entry name" value="EGF_1"/>
    <property type="match status" value="3"/>
</dbReference>
<proteinExistence type="predicted"/>
<gene>
    <name evidence="4" type="ORF">OFUS_LOCUS11055</name>
</gene>
<dbReference type="EMBL" id="CAIIXF020000005">
    <property type="protein sequence ID" value="CAH1784934.1"/>
    <property type="molecule type" value="Genomic_DNA"/>
</dbReference>
<dbReference type="InterPro" id="IPR036179">
    <property type="entry name" value="Ig-like_dom_sf"/>
</dbReference>
<dbReference type="PANTHER" id="PTHR10075">
    <property type="entry name" value="BASIGIN RELATED"/>
    <property type="match status" value="1"/>
</dbReference>
<dbReference type="SMART" id="SM00408">
    <property type="entry name" value="IGc2"/>
    <property type="match status" value="1"/>
</dbReference>
<dbReference type="PROSITE" id="PS50026">
    <property type="entry name" value="EGF_3"/>
    <property type="match status" value="1"/>
</dbReference>
<accession>A0A8J1T5Z4</accession>
<dbReference type="Gene3D" id="2.60.40.10">
    <property type="entry name" value="Immunoglobulins"/>
    <property type="match status" value="1"/>
</dbReference>
<dbReference type="InterPro" id="IPR003598">
    <property type="entry name" value="Ig_sub2"/>
</dbReference>
<dbReference type="FunFam" id="2.60.40.10:FF:000032">
    <property type="entry name" value="palladin isoform X1"/>
    <property type="match status" value="1"/>
</dbReference>
<evidence type="ECO:0000313" key="5">
    <source>
        <dbReference type="Proteomes" id="UP000749559"/>
    </source>
</evidence>
<dbReference type="InterPro" id="IPR000742">
    <property type="entry name" value="EGF"/>
</dbReference>
<dbReference type="SUPFAM" id="SSF48726">
    <property type="entry name" value="Immunoglobulin"/>
    <property type="match status" value="1"/>
</dbReference>
<feature type="disulfide bond" evidence="3">
    <location>
        <begin position="441"/>
        <end position="451"/>
    </location>
</feature>
<keyword evidence="1 3" id="KW-1015">Disulfide bond</keyword>
<evidence type="ECO:0000256" key="3">
    <source>
        <dbReference type="PROSITE-ProRule" id="PRU00076"/>
    </source>
</evidence>
<dbReference type="GO" id="GO:0007156">
    <property type="term" value="P:homophilic cell adhesion via plasma membrane adhesion molecules"/>
    <property type="evidence" value="ECO:0007669"/>
    <property type="project" value="TreeGrafter"/>
</dbReference>
<evidence type="ECO:0000313" key="4">
    <source>
        <dbReference type="EMBL" id="CAH1784934.1"/>
    </source>
</evidence>
<sequence length="551" mass="61228">MRQPNPSLLHLLVIILPTVVTSINIIDRREDNEINFNYDIDSGCRDGTTEGFSDHPRIAACAGDWKGHISNSSAICAPGWRVCGWYDEYVLKTIKWREAVTVAGCFAFNAAQDRGRCQECTNNLEQDDLAAVGRGCPHQTLGQQSCISGGKIDASCCVDSRLNRACQYRPGVTGILCCKIPGIAPQIIVPPEPREHFVMGLSYTLTCQVSGMPPPRITWWKSNMQLPGNNTRIVKLSSGNLLIVEVQKSDIGTYTCIAKNTEGIVKASSKVYVTQHKSGCADGTTEGLHENRDIQACSGVWYGHVKRAKHLCAPGWLVCSPRYSHLLEQITWADTTNIEGCYAYNAENSYNKCNKRCHRYNMAGVGSSCARHKRHQTSCIAEGRVDVYRGRFFSGCSYRAGATTGVMCCHKSSRHKKVTTIPRTKKKKHQHSKLLNFFNTCSPSCQNGAHCLSYNRCQCEHGYKGHRCQLPICQPGCGPNAKCVKPGECQCNEGYNGPKCKRERHLTCKLPCYNGGRCLDGECQCPTSHWGPSCERLVTWRPLTEQNRTER</sequence>
<dbReference type="InterPro" id="IPR013783">
    <property type="entry name" value="Ig-like_fold"/>
</dbReference>
<dbReference type="InterPro" id="IPR007110">
    <property type="entry name" value="Ig-like_dom"/>
</dbReference>
<dbReference type="GO" id="GO:0098632">
    <property type="term" value="F:cell-cell adhesion mediator activity"/>
    <property type="evidence" value="ECO:0007669"/>
    <property type="project" value="TreeGrafter"/>
</dbReference>
<dbReference type="AlphaFoldDB" id="A0A8J1T5Z4"/>
<dbReference type="Pfam" id="PF13927">
    <property type="entry name" value="Ig_3"/>
    <property type="match status" value="1"/>
</dbReference>
<comment type="caution">
    <text evidence="4">The sequence shown here is derived from an EMBL/GenBank/DDBJ whole genome shotgun (WGS) entry which is preliminary data.</text>
</comment>
<dbReference type="GO" id="GO:0070593">
    <property type="term" value="P:dendrite self-avoidance"/>
    <property type="evidence" value="ECO:0007669"/>
    <property type="project" value="TreeGrafter"/>
</dbReference>
<dbReference type="GO" id="GO:0030424">
    <property type="term" value="C:axon"/>
    <property type="evidence" value="ECO:0007669"/>
    <property type="project" value="TreeGrafter"/>
</dbReference>
<dbReference type="InterPro" id="IPR003599">
    <property type="entry name" value="Ig_sub"/>
</dbReference>
<name>A0A8J1T5Z4_OWEFU</name>
<dbReference type="PROSITE" id="PS01186">
    <property type="entry name" value="EGF_2"/>
    <property type="match status" value="2"/>
</dbReference>
<comment type="caution">
    <text evidence="3">Lacks conserved residue(s) required for the propagation of feature annotation.</text>
</comment>
<keyword evidence="2" id="KW-0393">Immunoglobulin domain</keyword>
<dbReference type="GO" id="GO:0007411">
    <property type="term" value="P:axon guidance"/>
    <property type="evidence" value="ECO:0007669"/>
    <property type="project" value="TreeGrafter"/>
</dbReference>
<protein>
    <submittedName>
        <fullName evidence="4">Uncharacterized protein</fullName>
    </submittedName>
</protein>
<dbReference type="GO" id="GO:0005886">
    <property type="term" value="C:plasma membrane"/>
    <property type="evidence" value="ECO:0007669"/>
    <property type="project" value="TreeGrafter"/>
</dbReference>
<keyword evidence="3" id="KW-0245">EGF-like domain</keyword>